<accession>A0ABR0FUH3</accession>
<name>A0ABR0FUH3_9PEZI</name>
<protein>
    <submittedName>
        <fullName evidence="1">Uncharacterized protein</fullName>
    </submittedName>
</protein>
<sequence length="428" mass="48122">MQNSPVSFCNPPDLGTCLRFPAPWKRWSNTSESLTHKKKKKKTGAEHLRALTITNDATASRKSMMTLQYADMLRAQEEVDAIFWIPEGNVADVLSQTFGHYGGSSLSSRRKAGRLQNQRQHVLEPGQQIRYMIMRTAVDWCTGFFPTDAAVMDKSSSHQTPFNLPASHILTPFSIAVSYAATFRALLEQNRNKSNFDRLSDERITTLVDFVCSKLSADCSRIPKLVGMLGRGVFDMSDMESRLEHSSLPRSSSESLSETVLGLAFESLSSQCRTILKIMSVIEPTCIPKELFDPVCLLEPHPLLSIQMDEKCLLASLENLVACTLIDSDEDLQCFCVDNMVAQNILKGLLTTSEKHTALSNAAILLSIAFPECPRDRRLYPDHQDGCAKYLKHALTLRWLLTREYSNNKDMNVVTMKDLYRLISLVEQ</sequence>
<reference evidence="1 2" key="1">
    <citation type="journal article" date="2023" name="bioRxiv">
        <title>High-quality genome assemblies of four members of thePodospora anserinaspecies complex.</title>
        <authorList>
            <person name="Ament-Velasquez S.L."/>
            <person name="Vogan A.A."/>
            <person name="Wallerman O."/>
            <person name="Hartmann F."/>
            <person name="Gautier V."/>
            <person name="Silar P."/>
            <person name="Giraud T."/>
            <person name="Johannesson H."/>
        </authorList>
    </citation>
    <scope>NUCLEOTIDE SEQUENCE [LARGE SCALE GENOMIC DNA]</scope>
    <source>
        <strain evidence="1 2">CBS 112042</strain>
    </source>
</reference>
<dbReference type="Proteomes" id="UP001322138">
    <property type="component" value="Unassembled WGS sequence"/>
</dbReference>
<proteinExistence type="predicted"/>
<gene>
    <name evidence="1" type="ORF">QC761_0000150</name>
</gene>
<dbReference type="GeneID" id="87890749"/>
<evidence type="ECO:0000313" key="2">
    <source>
        <dbReference type="Proteomes" id="UP001322138"/>
    </source>
</evidence>
<dbReference type="EMBL" id="JAFFGZ010000001">
    <property type="protein sequence ID" value="KAK4647361.1"/>
    <property type="molecule type" value="Genomic_DNA"/>
</dbReference>
<keyword evidence="2" id="KW-1185">Reference proteome</keyword>
<dbReference type="RefSeq" id="XP_062736337.1">
    <property type="nucleotide sequence ID" value="XM_062871701.1"/>
</dbReference>
<organism evidence="1 2">
    <name type="scientific">Podospora bellae-mahoneyi</name>
    <dbReference type="NCBI Taxonomy" id="2093777"/>
    <lineage>
        <taxon>Eukaryota</taxon>
        <taxon>Fungi</taxon>
        <taxon>Dikarya</taxon>
        <taxon>Ascomycota</taxon>
        <taxon>Pezizomycotina</taxon>
        <taxon>Sordariomycetes</taxon>
        <taxon>Sordariomycetidae</taxon>
        <taxon>Sordariales</taxon>
        <taxon>Podosporaceae</taxon>
        <taxon>Podospora</taxon>
    </lineage>
</organism>
<comment type="caution">
    <text evidence="1">The sequence shown here is derived from an EMBL/GenBank/DDBJ whole genome shotgun (WGS) entry which is preliminary data.</text>
</comment>
<evidence type="ECO:0000313" key="1">
    <source>
        <dbReference type="EMBL" id="KAK4647361.1"/>
    </source>
</evidence>